<keyword evidence="9 11" id="KW-0520">NAD</keyword>
<dbReference type="HAMAP" id="MF_00244">
    <property type="entry name" value="NaMN_adenylyltr"/>
    <property type="match status" value="1"/>
</dbReference>
<evidence type="ECO:0000256" key="2">
    <source>
        <dbReference type="ARBA" id="ARBA00005019"/>
    </source>
</evidence>
<dbReference type="PANTHER" id="PTHR39321:SF3">
    <property type="entry name" value="PHOSPHOPANTETHEINE ADENYLYLTRANSFERASE"/>
    <property type="match status" value="1"/>
</dbReference>
<accession>A0A2S2CSB6</accession>
<proteinExistence type="inferred from homology"/>
<evidence type="ECO:0000313" key="14">
    <source>
        <dbReference type="Proteomes" id="UP000245629"/>
    </source>
</evidence>
<reference evidence="14" key="1">
    <citation type="submission" date="2018-05" db="EMBL/GenBank/DDBJ databases">
        <title>Azospirillum thermophila sp. nov., a novel isolated from hot spring.</title>
        <authorList>
            <person name="Zhao Z."/>
        </authorList>
    </citation>
    <scope>NUCLEOTIDE SEQUENCE [LARGE SCALE GENOMIC DNA]</scope>
    <source>
        <strain evidence="14">CFH 70021</strain>
    </source>
</reference>
<evidence type="ECO:0000256" key="9">
    <source>
        <dbReference type="ARBA" id="ARBA00023027"/>
    </source>
</evidence>
<dbReference type="AlphaFoldDB" id="A0A2S2CSB6"/>
<name>A0A2S2CSB6_9PROT</name>
<evidence type="ECO:0000256" key="8">
    <source>
        <dbReference type="ARBA" id="ARBA00022840"/>
    </source>
</evidence>
<evidence type="ECO:0000313" key="13">
    <source>
        <dbReference type="EMBL" id="AWK87404.1"/>
    </source>
</evidence>
<keyword evidence="14" id="KW-1185">Reference proteome</keyword>
<comment type="catalytic activity">
    <reaction evidence="10 11">
        <text>nicotinate beta-D-ribonucleotide + ATP + H(+) = deamido-NAD(+) + diphosphate</text>
        <dbReference type="Rhea" id="RHEA:22860"/>
        <dbReference type="ChEBI" id="CHEBI:15378"/>
        <dbReference type="ChEBI" id="CHEBI:30616"/>
        <dbReference type="ChEBI" id="CHEBI:33019"/>
        <dbReference type="ChEBI" id="CHEBI:57502"/>
        <dbReference type="ChEBI" id="CHEBI:58437"/>
        <dbReference type="EC" id="2.7.7.18"/>
    </reaction>
</comment>
<dbReference type="Proteomes" id="UP000245629">
    <property type="component" value="Chromosome 2"/>
</dbReference>
<dbReference type="UniPathway" id="UPA00253">
    <property type="reaction ID" value="UER00332"/>
</dbReference>
<evidence type="ECO:0000256" key="4">
    <source>
        <dbReference type="ARBA" id="ARBA00022642"/>
    </source>
</evidence>
<dbReference type="CDD" id="cd02165">
    <property type="entry name" value="NMNAT"/>
    <property type="match status" value="1"/>
</dbReference>
<dbReference type="Gene3D" id="3.40.50.620">
    <property type="entry name" value="HUPs"/>
    <property type="match status" value="1"/>
</dbReference>
<dbReference type="InterPro" id="IPR005248">
    <property type="entry name" value="NadD/NMNAT"/>
</dbReference>
<dbReference type="Pfam" id="PF01467">
    <property type="entry name" value="CTP_transf_like"/>
    <property type="match status" value="1"/>
</dbReference>
<dbReference type="KEGG" id="azz:DEW08_15290"/>
<feature type="domain" description="Cytidyltransferase-like" evidence="12">
    <location>
        <begin position="26"/>
        <end position="205"/>
    </location>
</feature>
<keyword evidence="7 11" id="KW-0547">Nucleotide-binding</keyword>
<dbReference type="EMBL" id="CP029353">
    <property type="protein sequence ID" value="AWK87404.1"/>
    <property type="molecule type" value="Genomic_DNA"/>
</dbReference>
<evidence type="ECO:0000259" key="12">
    <source>
        <dbReference type="Pfam" id="PF01467"/>
    </source>
</evidence>
<keyword evidence="6 11" id="KW-0548">Nucleotidyltransferase</keyword>
<dbReference type="GO" id="GO:0009435">
    <property type="term" value="P:NAD+ biosynthetic process"/>
    <property type="evidence" value="ECO:0007669"/>
    <property type="project" value="UniProtKB-UniRule"/>
</dbReference>
<evidence type="ECO:0000256" key="11">
    <source>
        <dbReference type="HAMAP-Rule" id="MF_00244"/>
    </source>
</evidence>
<dbReference type="SUPFAM" id="SSF52374">
    <property type="entry name" value="Nucleotidylyl transferase"/>
    <property type="match status" value="1"/>
</dbReference>
<keyword evidence="5 11" id="KW-0808">Transferase</keyword>
<evidence type="ECO:0000256" key="1">
    <source>
        <dbReference type="ARBA" id="ARBA00002324"/>
    </source>
</evidence>
<evidence type="ECO:0000256" key="7">
    <source>
        <dbReference type="ARBA" id="ARBA00022741"/>
    </source>
</evidence>
<keyword evidence="8 11" id="KW-0067">ATP-binding</keyword>
<evidence type="ECO:0000256" key="3">
    <source>
        <dbReference type="ARBA" id="ARBA00009014"/>
    </source>
</evidence>
<evidence type="ECO:0000256" key="10">
    <source>
        <dbReference type="ARBA" id="ARBA00048721"/>
    </source>
</evidence>
<dbReference type="GO" id="GO:0005524">
    <property type="term" value="F:ATP binding"/>
    <property type="evidence" value="ECO:0007669"/>
    <property type="project" value="UniProtKB-KW"/>
</dbReference>
<keyword evidence="4 11" id="KW-0662">Pyridine nucleotide biosynthesis</keyword>
<dbReference type="RefSeq" id="WP_109328525.1">
    <property type="nucleotide sequence ID" value="NZ_CP029353.1"/>
</dbReference>
<dbReference type="NCBIfam" id="TIGR00482">
    <property type="entry name" value="nicotinate (nicotinamide) nucleotide adenylyltransferase"/>
    <property type="match status" value="1"/>
</dbReference>
<dbReference type="InterPro" id="IPR004821">
    <property type="entry name" value="Cyt_trans-like"/>
</dbReference>
<dbReference type="InterPro" id="IPR014729">
    <property type="entry name" value="Rossmann-like_a/b/a_fold"/>
</dbReference>
<comment type="pathway">
    <text evidence="2 11">Cofactor biosynthesis; NAD(+) biosynthesis; deamido-NAD(+) from nicotinate D-ribonucleotide: step 1/1.</text>
</comment>
<dbReference type="PANTHER" id="PTHR39321">
    <property type="entry name" value="NICOTINATE-NUCLEOTIDE ADENYLYLTRANSFERASE-RELATED"/>
    <property type="match status" value="1"/>
</dbReference>
<evidence type="ECO:0000256" key="6">
    <source>
        <dbReference type="ARBA" id="ARBA00022695"/>
    </source>
</evidence>
<dbReference type="OrthoDB" id="5295945at2"/>
<protein>
    <recommendedName>
        <fullName evidence="11">Probable nicotinate-nucleotide adenylyltransferase</fullName>
        <ecNumber evidence="11">2.7.7.18</ecNumber>
    </recommendedName>
    <alternativeName>
        <fullName evidence="11">Deamido-NAD(+) diphosphorylase</fullName>
    </alternativeName>
    <alternativeName>
        <fullName evidence="11">Deamido-NAD(+) pyrophosphorylase</fullName>
    </alternativeName>
    <alternativeName>
        <fullName evidence="11">Nicotinate mononucleotide adenylyltransferase</fullName>
        <shortName evidence="11">NaMN adenylyltransferase</shortName>
    </alternativeName>
</protein>
<evidence type="ECO:0000256" key="5">
    <source>
        <dbReference type="ARBA" id="ARBA00022679"/>
    </source>
</evidence>
<dbReference type="GO" id="GO:0004515">
    <property type="term" value="F:nicotinate-nucleotide adenylyltransferase activity"/>
    <property type="evidence" value="ECO:0007669"/>
    <property type="project" value="UniProtKB-UniRule"/>
</dbReference>
<organism evidence="13 14">
    <name type="scientific">Azospirillum thermophilum</name>
    <dbReference type="NCBI Taxonomy" id="2202148"/>
    <lineage>
        <taxon>Bacteria</taxon>
        <taxon>Pseudomonadati</taxon>
        <taxon>Pseudomonadota</taxon>
        <taxon>Alphaproteobacteria</taxon>
        <taxon>Rhodospirillales</taxon>
        <taxon>Azospirillaceae</taxon>
        <taxon>Azospirillum</taxon>
    </lineage>
</organism>
<comment type="similarity">
    <text evidence="3 11">Belongs to the NadD family.</text>
</comment>
<comment type="function">
    <text evidence="1 11">Catalyzes the reversible adenylation of nicotinate mononucleotide (NaMN) to nicotinic acid adenine dinucleotide (NaAD).</text>
</comment>
<gene>
    <name evidence="11" type="primary">nadD</name>
    <name evidence="13" type="ORF">DEW08_15290</name>
</gene>
<dbReference type="EC" id="2.7.7.18" evidence="11"/>
<sequence length="211" mass="23645">MGRRGPDRPAPHRYSGPRYRGLAVGLLGGSFNPAHAGHRHVSLYALKRLGLDRVWWLVSPQNPLKSPAGMAALADRLAEARRVAAHPRIEVTALETTLGTRYTADTLRRMTRLFPGTRFVWLMGADNLRQIPRWRAWTAIFRMVPVAVFARPTYSLGALNGLAARRFARRRVTVHGVKRLARRKTPVWAFLRNPLHPASATAIRRARAPGS</sequence>
<dbReference type="NCBIfam" id="NF000843">
    <property type="entry name" value="PRK00071.2-2"/>
    <property type="match status" value="1"/>
</dbReference>